<dbReference type="Proteomes" id="UP000799291">
    <property type="component" value="Unassembled WGS sequence"/>
</dbReference>
<name>A0A6G1J8Z7_9PLEO</name>
<evidence type="ECO:0000313" key="1">
    <source>
        <dbReference type="EMBL" id="KAF2686635.1"/>
    </source>
</evidence>
<dbReference type="AlphaFoldDB" id="A0A6G1J8Z7"/>
<proteinExistence type="predicted"/>
<reference evidence="1" key="1">
    <citation type="journal article" date="2020" name="Stud. Mycol.">
        <title>101 Dothideomycetes genomes: a test case for predicting lifestyles and emergence of pathogens.</title>
        <authorList>
            <person name="Haridas S."/>
            <person name="Albert R."/>
            <person name="Binder M."/>
            <person name="Bloem J."/>
            <person name="Labutti K."/>
            <person name="Salamov A."/>
            <person name="Andreopoulos B."/>
            <person name="Baker S."/>
            <person name="Barry K."/>
            <person name="Bills G."/>
            <person name="Bluhm B."/>
            <person name="Cannon C."/>
            <person name="Castanera R."/>
            <person name="Culley D."/>
            <person name="Daum C."/>
            <person name="Ezra D."/>
            <person name="Gonzalez J."/>
            <person name="Henrissat B."/>
            <person name="Kuo A."/>
            <person name="Liang C."/>
            <person name="Lipzen A."/>
            <person name="Lutzoni F."/>
            <person name="Magnuson J."/>
            <person name="Mondo S."/>
            <person name="Nolan M."/>
            <person name="Ohm R."/>
            <person name="Pangilinan J."/>
            <person name="Park H.-J."/>
            <person name="Ramirez L."/>
            <person name="Alfaro M."/>
            <person name="Sun H."/>
            <person name="Tritt A."/>
            <person name="Yoshinaga Y."/>
            <person name="Zwiers L.-H."/>
            <person name="Turgeon B."/>
            <person name="Goodwin S."/>
            <person name="Spatafora J."/>
            <person name="Crous P."/>
            <person name="Grigoriev I."/>
        </authorList>
    </citation>
    <scope>NUCLEOTIDE SEQUENCE</scope>
    <source>
        <strain evidence="1">CBS 122367</strain>
    </source>
</reference>
<keyword evidence="2" id="KW-1185">Reference proteome</keyword>
<organism evidence="1 2">
    <name type="scientific">Lentithecium fluviatile CBS 122367</name>
    <dbReference type="NCBI Taxonomy" id="1168545"/>
    <lineage>
        <taxon>Eukaryota</taxon>
        <taxon>Fungi</taxon>
        <taxon>Dikarya</taxon>
        <taxon>Ascomycota</taxon>
        <taxon>Pezizomycotina</taxon>
        <taxon>Dothideomycetes</taxon>
        <taxon>Pleosporomycetidae</taxon>
        <taxon>Pleosporales</taxon>
        <taxon>Massarineae</taxon>
        <taxon>Lentitheciaceae</taxon>
        <taxon>Lentithecium</taxon>
    </lineage>
</organism>
<sequence>MASATRAARSAYRRKVFRGRQNGSRRRRTARDTVVQWWSYALPTRLHRGAGWSAKGHSCCLNVIGSLAHFTLSPGSDCSPLLTCRKQFEVLRSCFKFDKHRGTLGADVRAFRTC</sequence>
<dbReference type="EMBL" id="MU005576">
    <property type="protein sequence ID" value="KAF2686635.1"/>
    <property type="molecule type" value="Genomic_DNA"/>
</dbReference>
<accession>A0A6G1J8Z7</accession>
<evidence type="ECO:0000313" key="2">
    <source>
        <dbReference type="Proteomes" id="UP000799291"/>
    </source>
</evidence>
<gene>
    <name evidence="1" type="ORF">K458DRAFT_200974</name>
</gene>
<protein>
    <submittedName>
        <fullName evidence="1">Uncharacterized protein</fullName>
    </submittedName>
</protein>